<proteinExistence type="inferred from homology"/>
<feature type="transmembrane region" description="Helical" evidence="8">
    <location>
        <begin position="267"/>
        <end position="288"/>
    </location>
</feature>
<dbReference type="AlphaFoldDB" id="A0A1B2DTY2"/>
<accession>A0A1B2DTY2</accession>
<reference evidence="9" key="1">
    <citation type="submission" date="2016-08" db="EMBL/GenBank/DDBJ databases">
        <title>Complete Genome Seqeunce of Paenibacillus sp. nov. IHBB 9852 from high altitute lake of Indian trans-Himalayas.</title>
        <authorList>
            <person name="Kiran S."/>
            <person name="Swarnkar M.K."/>
            <person name="Rana A."/>
            <person name="Tewari R."/>
            <person name="Gulati A."/>
        </authorList>
    </citation>
    <scope>NUCLEOTIDE SEQUENCE [LARGE SCALE GENOMIC DNA]</scope>
    <source>
        <strain evidence="9">IHBB 9852</strain>
    </source>
</reference>
<keyword evidence="7 8" id="KW-0472">Membrane</keyword>
<name>A0A1B2DTY2_9BACL</name>
<dbReference type="GO" id="GO:0009847">
    <property type="term" value="P:spore germination"/>
    <property type="evidence" value="ECO:0007669"/>
    <property type="project" value="InterPro"/>
</dbReference>
<dbReference type="RefSeq" id="WP_237086981.1">
    <property type="nucleotide sequence ID" value="NZ_CP016809.1"/>
</dbReference>
<feature type="transmembrane region" description="Helical" evidence="8">
    <location>
        <begin position="40"/>
        <end position="61"/>
    </location>
</feature>
<dbReference type="PANTHER" id="PTHR34975:SF2">
    <property type="entry name" value="SPORE GERMINATION PROTEIN A2"/>
    <property type="match status" value="1"/>
</dbReference>
<dbReference type="InterPro" id="IPR004761">
    <property type="entry name" value="Spore_GerAB"/>
</dbReference>
<evidence type="ECO:0000256" key="5">
    <source>
        <dbReference type="ARBA" id="ARBA00022692"/>
    </source>
</evidence>
<feature type="transmembrane region" description="Helical" evidence="8">
    <location>
        <begin position="327"/>
        <end position="352"/>
    </location>
</feature>
<keyword evidence="3" id="KW-0813">Transport</keyword>
<evidence type="ECO:0000256" key="7">
    <source>
        <dbReference type="ARBA" id="ARBA00023136"/>
    </source>
</evidence>
<comment type="similarity">
    <text evidence="2">Belongs to the amino acid-polyamine-organocation (APC) superfamily. Spore germination protein (SGP) (TC 2.A.3.9) family.</text>
</comment>
<feature type="transmembrane region" description="Helical" evidence="8">
    <location>
        <begin position="119"/>
        <end position="138"/>
    </location>
</feature>
<dbReference type="Pfam" id="PF03845">
    <property type="entry name" value="Spore_permease"/>
    <property type="match status" value="1"/>
</dbReference>
<protein>
    <submittedName>
        <fullName evidence="9">Spore gernimation protein</fullName>
    </submittedName>
</protein>
<feature type="transmembrane region" description="Helical" evidence="8">
    <location>
        <begin position="300"/>
        <end position="321"/>
    </location>
</feature>
<sequence length="359" mass="41923">MLREKLSQFHTMILIYMIQTGVYVFSIARDEAQFFGTNGWLSVIPISILVCLNLYLISLVYRLGQGRSIFEILEQSIPKFILVPFYLAISFVWSLIGCLVAKQYVLIFQMFAFPTTNPMVFKFFIDVLAFLLLTKGLYNISKASTVFFWSTIWLNLLMLYYFGEFELERLTPYMFQDGGNMVEGFFQIYLAFLGYELCMLLFPFADKKTKLMKAALYGHFIRTASYVIMSLVSFGVIGHELLKQMLFPLLDLLAYIKLPFIERIENLFYGFFLFTTIITLVMYFWAAGESTRRVFPRIKINVHYFLITLIAFIVSFIPKVLDTIRDWIMILGYIQIGFAYAMPLLLIILLLVQRRKKAV</sequence>
<keyword evidence="6 8" id="KW-1133">Transmembrane helix</keyword>
<dbReference type="PANTHER" id="PTHR34975">
    <property type="entry name" value="SPORE GERMINATION PROTEIN A2"/>
    <property type="match status" value="1"/>
</dbReference>
<dbReference type="GO" id="GO:0016020">
    <property type="term" value="C:membrane"/>
    <property type="evidence" value="ECO:0007669"/>
    <property type="project" value="UniProtKB-SubCell"/>
</dbReference>
<keyword evidence="5 8" id="KW-0812">Transmembrane</keyword>
<feature type="transmembrane region" description="Helical" evidence="8">
    <location>
        <begin position="12"/>
        <end position="28"/>
    </location>
</feature>
<dbReference type="EMBL" id="CP016809">
    <property type="protein sequence ID" value="ANY71159.1"/>
    <property type="molecule type" value="Genomic_DNA"/>
</dbReference>
<evidence type="ECO:0000256" key="8">
    <source>
        <dbReference type="SAM" id="Phobius"/>
    </source>
</evidence>
<evidence type="ECO:0000256" key="4">
    <source>
        <dbReference type="ARBA" id="ARBA00022544"/>
    </source>
</evidence>
<keyword evidence="4" id="KW-0309">Germination</keyword>
<evidence type="ECO:0000256" key="6">
    <source>
        <dbReference type="ARBA" id="ARBA00022989"/>
    </source>
</evidence>
<feature type="transmembrane region" description="Helical" evidence="8">
    <location>
        <begin position="81"/>
        <end position="107"/>
    </location>
</feature>
<gene>
    <name evidence="9" type="ORF">BBD41_00320</name>
</gene>
<dbReference type="KEGG" id="pib:BBD41_00320"/>
<feature type="transmembrane region" description="Helical" evidence="8">
    <location>
        <begin position="226"/>
        <end position="247"/>
    </location>
</feature>
<evidence type="ECO:0000256" key="3">
    <source>
        <dbReference type="ARBA" id="ARBA00022448"/>
    </source>
</evidence>
<feature type="transmembrane region" description="Helical" evidence="8">
    <location>
        <begin position="145"/>
        <end position="163"/>
    </location>
</feature>
<evidence type="ECO:0000256" key="1">
    <source>
        <dbReference type="ARBA" id="ARBA00004141"/>
    </source>
</evidence>
<organism evidence="9">
    <name type="scientific">Paenibacillus ihbetae</name>
    <dbReference type="NCBI Taxonomy" id="1870820"/>
    <lineage>
        <taxon>Bacteria</taxon>
        <taxon>Bacillati</taxon>
        <taxon>Bacillota</taxon>
        <taxon>Bacilli</taxon>
        <taxon>Bacillales</taxon>
        <taxon>Paenibacillaceae</taxon>
        <taxon>Paenibacillus</taxon>
    </lineage>
</organism>
<comment type="subcellular location">
    <subcellularLocation>
        <location evidence="1">Membrane</location>
        <topology evidence="1">Multi-pass membrane protein</topology>
    </subcellularLocation>
</comment>
<feature type="transmembrane region" description="Helical" evidence="8">
    <location>
        <begin position="186"/>
        <end position="205"/>
    </location>
</feature>
<evidence type="ECO:0000313" key="9">
    <source>
        <dbReference type="EMBL" id="ANY71159.1"/>
    </source>
</evidence>
<evidence type="ECO:0000256" key="2">
    <source>
        <dbReference type="ARBA" id="ARBA00007998"/>
    </source>
</evidence>